<protein>
    <recommendedName>
        <fullName evidence="3">HTH cro/C1-type domain-containing protein</fullName>
    </recommendedName>
</protein>
<dbReference type="AlphaFoldDB" id="A0A1I0UCH0"/>
<dbReference type="InterPro" id="IPR010982">
    <property type="entry name" value="Lambda_DNA-bd_dom_sf"/>
</dbReference>
<dbReference type="GO" id="GO:0003677">
    <property type="term" value="F:DNA binding"/>
    <property type="evidence" value="ECO:0007669"/>
    <property type="project" value="InterPro"/>
</dbReference>
<evidence type="ECO:0000313" key="2">
    <source>
        <dbReference type="Proteomes" id="UP000182054"/>
    </source>
</evidence>
<organism evidence="1 2">
    <name type="scientific">Rhodococcoides kroppenstedtii</name>
    <dbReference type="NCBI Taxonomy" id="293050"/>
    <lineage>
        <taxon>Bacteria</taxon>
        <taxon>Bacillati</taxon>
        <taxon>Actinomycetota</taxon>
        <taxon>Actinomycetes</taxon>
        <taxon>Mycobacteriales</taxon>
        <taxon>Nocardiaceae</taxon>
        <taxon>Rhodococcoides</taxon>
    </lineage>
</organism>
<dbReference type="SUPFAM" id="SSF47413">
    <property type="entry name" value="lambda repressor-like DNA-binding domains"/>
    <property type="match status" value="1"/>
</dbReference>
<dbReference type="Proteomes" id="UP000182054">
    <property type="component" value="Unassembled WGS sequence"/>
</dbReference>
<evidence type="ECO:0000313" key="1">
    <source>
        <dbReference type="EMBL" id="SFA61497.1"/>
    </source>
</evidence>
<reference evidence="1 2" key="1">
    <citation type="submission" date="2016-10" db="EMBL/GenBank/DDBJ databases">
        <authorList>
            <person name="de Groot N.N."/>
        </authorList>
    </citation>
    <scope>NUCLEOTIDE SEQUENCE [LARGE SCALE GENOMIC DNA]</scope>
    <source>
        <strain evidence="1 2">DSM 44908</strain>
    </source>
</reference>
<name>A0A1I0UCH0_9NOCA</name>
<proteinExistence type="predicted"/>
<gene>
    <name evidence="1" type="ORF">SAMN05444374_1187</name>
</gene>
<accession>A0A1I0UCH0</accession>
<dbReference type="EMBL" id="FOJN01000018">
    <property type="protein sequence ID" value="SFA61497.1"/>
    <property type="molecule type" value="Genomic_DNA"/>
</dbReference>
<evidence type="ECO:0008006" key="3">
    <source>
        <dbReference type="Google" id="ProtNLM"/>
    </source>
</evidence>
<sequence>MPRSVVAYGPHGRQPFADCAERQRWTYVQIGAKLGVSARHVRNAAIGWTRPNAVLREELPSLLGCPLSELFTESAIAEDFATRPKRKAEAS</sequence>